<dbReference type="Proteomes" id="UP000327157">
    <property type="component" value="Chromosome 14"/>
</dbReference>
<evidence type="ECO:0000313" key="2">
    <source>
        <dbReference type="Proteomes" id="UP000327157"/>
    </source>
</evidence>
<proteinExistence type="predicted"/>
<comment type="caution">
    <text evidence="1">The sequence shown here is derived from an EMBL/GenBank/DDBJ whole genome shotgun (WGS) entry which is preliminary data.</text>
</comment>
<name>A0A5N5GBZ9_9ROSA</name>
<protein>
    <submittedName>
        <fullName evidence="1">Disease resistance protein RGA2-like</fullName>
    </submittedName>
</protein>
<evidence type="ECO:0000313" key="1">
    <source>
        <dbReference type="EMBL" id="KAB2608214.1"/>
    </source>
</evidence>
<reference evidence="2" key="2">
    <citation type="submission" date="2019-10" db="EMBL/GenBank/DDBJ databases">
        <title>A de novo genome assembly of a pear dwarfing rootstock.</title>
        <authorList>
            <person name="Wang F."/>
            <person name="Wang J."/>
            <person name="Li S."/>
            <person name="Zhang Y."/>
            <person name="Fang M."/>
            <person name="Ma L."/>
            <person name="Zhao Y."/>
            <person name="Jiang S."/>
        </authorList>
    </citation>
    <scope>NUCLEOTIDE SEQUENCE [LARGE SCALE GENOMIC DNA]</scope>
</reference>
<reference evidence="1 2" key="1">
    <citation type="submission" date="2019-09" db="EMBL/GenBank/DDBJ databases">
        <authorList>
            <person name="Ou C."/>
        </authorList>
    </citation>
    <scope>NUCLEOTIDE SEQUENCE [LARGE SCALE GENOMIC DNA]</scope>
    <source>
        <strain evidence="1">S2</strain>
        <tissue evidence="1">Leaf</tissue>
    </source>
</reference>
<gene>
    <name evidence="1" type="ORF">D8674_011382</name>
</gene>
<sequence length="96" mass="11112">MVELVFMLASRIIAKLSFIASEEICLLWGVKVDLQKLGHTMSTIRDMFWMPKRSKHVTRSYADGYDNLKMCSLMRMICWTSLSAKLFEGKWFVAVA</sequence>
<dbReference type="OrthoDB" id="2018467at2759"/>
<dbReference type="AlphaFoldDB" id="A0A5N5GBZ9"/>
<dbReference type="EMBL" id="SMOL01000553">
    <property type="protein sequence ID" value="KAB2608214.1"/>
    <property type="molecule type" value="Genomic_DNA"/>
</dbReference>
<reference evidence="1 2" key="3">
    <citation type="submission" date="2019-11" db="EMBL/GenBank/DDBJ databases">
        <title>A de novo genome assembly of a pear dwarfing rootstock.</title>
        <authorList>
            <person name="Wang F."/>
            <person name="Wang J."/>
            <person name="Li S."/>
            <person name="Zhang Y."/>
            <person name="Fang M."/>
            <person name="Ma L."/>
            <person name="Zhao Y."/>
            <person name="Jiang S."/>
        </authorList>
    </citation>
    <scope>NUCLEOTIDE SEQUENCE [LARGE SCALE GENOMIC DNA]</scope>
    <source>
        <strain evidence="1">S2</strain>
        <tissue evidence="1">Leaf</tissue>
    </source>
</reference>
<organism evidence="1 2">
    <name type="scientific">Pyrus ussuriensis x Pyrus communis</name>
    <dbReference type="NCBI Taxonomy" id="2448454"/>
    <lineage>
        <taxon>Eukaryota</taxon>
        <taxon>Viridiplantae</taxon>
        <taxon>Streptophyta</taxon>
        <taxon>Embryophyta</taxon>
        <taxon>Tracheophyta</taxon>
        <taxon>Spermatophyta</taxon>
        <taxon>Magnoliopsida</taxon>
        <taxon>eudicotyledons</taxon>
        <taxon>Gunneridae</taxon>
        <taxon>Pentapetalae</taxon>
        <taxon>rosids</taxon>
        <taxon>fabids</taxon>
        <taxon>Rosales</taxon>
        <taxon>Rosaceae</taxon>
        <taxon>Amygdaloideae</taxon>
        <taxon>Maleae</taxon>
        <taxon>Pyrus</taxon>
    </lineage>
</organism>
<accession>A0A5N5GBZ9</accession>
<keyword evidence="2" id="KW-1185">Reference proteome</keyword>